<keyword evidence="3 7" id="KW-0812">Transmembrane</keyword>
<feature type="transmembrane region" description="Helical" evidence="7">
    <location>
        <begin position="281"/>
        <end position="301"/>
    </location>
</feature>
<reference evidence="8" key="1">
    <citation type="submission" date="2024-01" db="EMBL/GenBank/DDBJ databases">
        <title>First draft genome sequence data of TA4-1, the type strain of Gram-positive actinobacterium Streptomyces chiangmaiensis.</title>
        <authorList>
            <person name="Yasawong M."/>
            <person name="Nantapong N."/>
        </authorList>
    </citation>
    <scope>NUCLEOTIDE SEQUENCE</scope>
    <source>
        <strain evidence="8">TA4-1</strain>
    </source>
</reference>
<feature type="transmembrane region" description="Helical" evidence="7">
    <location>
        <begin position="72"/>
        <end position="91"/>
    </location>
</feature>
<evidence type="ECO:0000313" key="8">
    <source>
        <dbReference type="EMBL" id="MED7823132.1"/>
    </source>
</evidence>
<sequence length="329" mass="33039">MTPPTATEVAPDTRAAPAEPATPAGRATTLRGRAPWHVAFTVVVLFCTALLARHHWPVVETGLARLAGADPGWLLLGAIATVSTWVCSALAQQGAVAERLPFGRLVAAQFAASAANHLLPAGVGAGAVNLRFLTRCGLSVTRSATALAVKATAGAVTRGALIALLALAVPGLLRLPRASAVAAGAALLVAGGLVVLLCGPLRRALRAVLADVRAVHRLPGRAAALWGASLGFAALHSLVVIAVSRSLGLPLPPGRVALAYLVASSAAVLLPTPGGLGSLDAALAFALALAGAPGSAAASVVLGYRLLTVWLPLIPGLVVLGLLLRRKGW</sequence>
<dbReference type="PANTHER" id="PTHR39087">
    <property type="entry name" value="UPF0104 MEMBRANE PROTEIN MJ1595"/>
    <property type="match status" value="1"/>
</dbReference>
<evidence type="ECO:0000313" key="9">
    <source>
        <dbReference type="Proteomes" id="UP001333996"/>
    </source>
</evidence>
<dbReference type="EMBL" id="JAYWVC010000037">
    <property type="protein sequence ID" value="MED7823132.1"/>
    <property type="molecule type" value="Genomic_DNA"/>
</dbReference>
<feature type="transmembrane region" description="Helical" evidence="7">
    <location>
        <begin position="256"/>
        <end position="274"/>
    </location>
</feature>
<feature type="compositionally biased region" description="Low complexity" evidence="6">
    <location>
        <begin position="10"/>
        <end position="26"/>
    </location>
</feature>
<name>A0ABU7FHN3_9ACTN</name>
<proteinExistence type="predicted"/>
<keyword evidence="5 7" id="KW-0472">Membrane</keyword>
<feature type="transmembrane region" description="Helical" evidence="7">
    <location>
        <begin position="155"/>
        <end position="173"/>
    </location>
</feature>
<comment type="subcellular location">
    <subcellularLocation>
        <location evidence="1">Cell membrane</location>
        <topology evidence="1">Multi-pass membrane protein</topology>
    </subcellularLocation>
</comment>
<evidence type="ECO:0000256" key="4">
    <source>
        <dbReference type="ARBA" id="ARBA00022989"/>
    </source>
</evidence>
<feature type="transmembrane region" description="Helical" evidence="7">
    <location>
        <begin position="179"/>
        <end position="201"/>
    </location>
</feature>
<organism evidence="8 9">
    <name type="scientific">Streptomyces chiangmaiensis</name>
    <dbReference type="NCBI Taxonomy" id="766497"/>
    <lineage>
        <taxon>Bacteria</taxon>
        <taxon>Bacillati</taxon>
        <taxon>Actinomycetota</taxon>
        <taxon>Actinomycetes</taxon>
        <taxon>Kitasatosporales</taxon>
        <taxon>Streptomycetaceae</taxon>
        <taxon>Streptomyces</taxon>
    </lineage>
</organism>
<accession>A0ABU7FHN3</accession>
<feature type="transmembrane region" description="Helical" evidence="7">
    <location>
        <begin position="307"/>
        <end position="324"/>
    </location>
</feature>
<gene>
    <name evidence="8" type="ORF">VXC91_14350</name>
</gene>
<dbReference type="RefSeq" id="WP_329507558.1">
    <property type="nucleotide sequence ID" value="NZ_BAAAYZ010000114.1"/>
</dbReference>
<evidence type="ECO:0000256" key="2">
    <source>
        <dbReference type="ARBA" id="ARBA00022475"/>
    </source>
</evidence>
<evidence type="ECO:0000256" key="1">
    <source>
        <dbReference type="ARBA" id="ARBA00004651"/>
    </source>
</evidence>
<keyword evidence="9" id="KW-1185">Reference proteome</keyword>
<keyword evidence="2" id="KW-1003">Cell membrane</keyword>
<feature type="region of interest" description="Disordered" evidence="6">
    <location>
        <begin position="1"/>
        <end position="26"/>
    </location>
</feature>
<evidence type="ECO:0000256" key="3">
    <source>
        <dbReference type="ARBA" id="ARBA00022692"/>
    </source>
</evidence>
<comment type="caution">
    <text evidence="8">The sequence shown here is derived from an EMBL/GenBank/DDBJ whole genome shotgun (WGS) entry which is preliminary data.</text>
</comment>
<dbReference type="Proteomes" id="UP001333996">
    <property type="component" value="Unassembled WGS sequence"/>
</dbReference>
<dbReference type="PANTHER" id="PTHR39087:SF2">
    <property type="entry name" value="UPF0104 MEMBRANE PROTEIN MJ1595"/>
    <property type="match status" value="1"/>
</dbReference>
<feature type="transmembrane region" description="Helical" evidence="7">
    <location>
        <begin position="34"/>
        <end position="52"/>
    </location>
</feature>
<feature type="transmembrane region" description="Helical" evidence="7">
    <location>
        <begin position="222"/>
        <end position="244"/>
    </location>
</feature>
<dbReference type="InterPro" id="IPR022791">
    <property type="entry name" value="L-PG_synthase/AglD"/>
</dbReference>
<evidence type="ECO:0000256" key="5">
    <source>
        <dbReference type="ARBA" id="ARBA00023136"/>
    </source>
</evidence>
<evidence type="ECO:0000256" key="7">
    <source>
        <dbReference type="SAM" id="Phobius"/>
    </source>
</evidence>
<dbReference type="Pfam" id="PF03706">
    <property type="entry name" value="LPG_synthase_TM"/>
    <property type="match status" value="1"/>
</dbReference>
<keyword evidence="4 7" id="KW-1133">Transmembrane helix</keyword>
<evidence type="ECO:0000256" key="6">
    <source>
        <dbReference type="SAM" id="MobiDB-lite"/>
    </source>
</evidence>
<protein>
    <submittedName>
        <fullName evidence="8">Lysylphosphatidylglycerol synthase transmembrane domain-containing protein</fullName>
    </submittedName>
</protein>